<dbReference type="SMART" id="SM00388">
    <property type="entry name" value="HisKA"/>
    <property type="match status" value="1"/>
</dbReference>
<dbReference type="InterPro" id="IPR036890">
    <property type="entry name" value="HATPase_C_sf"/>
</dbReference>
<gene>
    <name evidence="18" type="ORF">HNQ80_001591</name>
</gene>
<evidence type="ECO:0000256" key="2">
    <source>
        <dbReference type="ARBA" id="ARBA00004236"/>
    </source>
</evidence>
<evidence type="ECO:0000256" key="3">
    <source>
        <dbReference type="ARBA" id="ARBA00012438"/>
    </source>
</evidence>
<keyword evidence="8" id="KW-0547">Nucleotide-binding</keyword>
<keyword evidence="9 18" id="KW-0418">Kinase</keyword>
<dbReference type="SUPFAM" id="SSF52172">
    <property type="entry name" value="CheY-like"/>
    <property type="match status" value="1"/>
</dbReference>
<dbReference type="Proteomes" id="UP000579281">
    <property type="component" value="Unassembled WGS sequence"/>
</dbReference>
<evidence type="ECO:0000256" key="11">
    <source>
        <dbReference type="ARBA" id="ARBA00023012"/>
    </source>
</evidence>
<evidence type="ECO:0000256" key="7">
    <source>
        <dbReference type="ARBA" id="ARBA00022679"/>
    </source>
</evidence>
<dbReference type="InterPro" id="IPR005467">
    <property type="entry name" value="His_kinase_dom"/>
</dbReference>
<dbReference type="Pfam" id="PF07695">
    <property type="entry name" value="7TMR-DISM_7TM"/>
    <property type="match status" value="1"/>
</dbReference>
<dbReference type="EMBL" id="JACHEN010000008">
    <property type="protein sequence ID" value="MBB6215502.1"/>
    <property type="molecule type" value="Genomic_DNA"/>
</dbReference>
<evidence type="ECO:0000256" key="10">
    <source>
        <dbReference type="ARBA" id="ARBA00022840"/>
    </source>
</evidence>
<dbReference type="InterPro" id="IPR010559">
    <property type="entry name" value="Sig_transdc_His_kin_internal"/>
</dbReference>
<dbReference type="InterPro" id="IPR011006">
    <property type="entry name" value="CheY-like_superfamily"/>
</dbReference>
<dbReference type="SUPFAM" id="SSF55874">
    <property type="entry name" value="ATPase domain of HSP90 chaperone/DNA topoisomerase II/histidine kinase"/>
    <property type="match status" value="2"/>
</dbReference>
<evidence type="ECO:0000259" key="17">
    <source>
        <dbReference type="PROSITE" id="PS50110"/>
    </source>
</evidence>
<dbReference type="Pfam" id="PF00512">
    <property type="entry name" value="HisKA"/>
    <property type="match status" value="1"/>
</dbReference>
<evidence type="ECO:0000259" key="16">
    <source>
        <dbReference type="PROSITE" id="PS50109"/>
    </source>
</evidence>
<dbReference type="Gene3D" id="2.60.120.260">
    <property type="entry name" value="Galactose-binding domain-like"/>
    <property type="match status" value="1"/>
</dbReference>
<dbReference type="Gene3D" id="1.10.287.130">
    <property type="match status" value="1"/>
</dbReference>
<keyword evidence="12 15" id="KW-0472">Membrane</keyword>
<evidence type="ECO:0000256" key="13">
    <source>
        <dbReference type="ARBA" id="ARBA00024867"/>
    </source>
</evidence>
<feature type="transmembrane region" description="Helical" evidence="15">
    <location>
        <begin position="331"/>
        <end position="349"/>
    </location>
</feature>
<dbReference type="Pfam" id="PF02518">
    <property type="entry name" value="HATPase_c"/>
    <property type="match status" value="2"/>
</dbReference>
<dbReference type="SMART" id="SM00387">
    <property type="entry name" value="HATPase_c"/>
    <property type="match status" value="2"/>
</dbReference>
<evidence type="ECO:0000256" key="8">
    <source>
        <dbReference type="ARBA" id="ARBA00022741"/>
    </source>
</evidence>
<dbReference type="AlphaFoldDB" id="A0A841KX46"/>
<feature type="transmembrane region" description="Helical" evidence="15">
    <location>
        <begin position="214"/>
        <end position="232"/>
    </location>
</feature>
<dbReference type="EC" id="2.7.13.3" evidence="3"/>
<evidence type="ECO:0000256" key="12">
    <source>
        <dbReference type="ARBA" id="ARBA00023136"/>
    </source>
</evidence>
<dbReference type="InterPro" id="IPR004358">
    <property type="entry name" value="Sig_transdc_His_kin-like_C"/>
</dbReference>
<sequence length="1021" mass="115782">MKIIVKIRTMILTITVFLVIALSIGNVFNFGITNGDALKAKQGILDLKNYDFNEYGPIELNGEWEFVPGRLVGSEYFRDRENPIYVSVPSLWTKYQINNKPVSKYTSATYRLIVKVPPNEPLLGIKTSNIRMSNAIYINGTRVGQSGIPKEDITYSPHNTPYAAFFYNNNDDMEIIVHTANFDYASGGGIIGSIYLGDENGTLNLRQSAITYDWIIIAAFFMAGIYFLGFYLHFRKDISLLYFSLFCFSVIVYSATHGEKVLHYLYPGIPYELFQKLQSTSNLAGLFLVAYFHTTLKAFSNIKIVRCIIILGIGVTLSILFPVNINSNLESVHTIYFMITLLYVLYIQAKAIMKGTTGAGHLFLGSLILILYAIVATLNVMRDIKIYILPPVFPFLYLLMLSLYMANRFTDTYRKNEELSEQLLQVDKLKDEFLAKTSHEFRTPLYGIITILQTMLNNNVASTLTLHQEEKIKLVIHQAKRLSSLVHDILDLAKLKRNELKLDLKSIDLCAATFVVSEVLEYIIKKDIKIINLISKDTPLVYADENRLRQILYNLIDNAIKYTDQGEIKISAMPKDDKIIVSIEDTGVGIEEEKLDSIFNSYEQAGAVPQEIHGVGLGLSIVKQLVELQGGQIWVESEFGKGSTFSFSLPIINQEAGDIRPIKDAHDKAVEYTPHYTFPYIKGNTKHKKIIIADDNHSNLRILMDALESEEYCIIAVDNGADVLEQLENHMNIHLVLLDIMMPGLSGYEVCQKIREKHNLTELPVLMLTAAILPEDMIAAFQSGANDFLHKPIDLTELKIRMKNLISVKESAQAATNMEIAFLQAQIKPHFIYNVLNSIMSLSYMDIEKTRTLLLNFANFLRGSFAFTNTHMLIPIRNEISLVNSYVEIEKARYPDKFQFEIEMNLNQDCMIPPLLIQPLVENAIQHGVSSRKNGQICLMMKQMDKQIMIRITDNGVGMKQEIIHQMLTQEANHKGRVGLINTVKRIKQYSGGNIEIKSEEGVGTSITIILPWYEEKEKDE</sequence>
<dbReference type="Gene3D" id="3.40.50.2300">
    <property type="match status" value="1"/>
</dbReference>
<feature type="transmembrane region" description="Helical" evidence="15">
    <location>
        <begin position="304"/>
        <end position="325"/>
    </location>
</feature>
<feature type="transmembrane region" description="Helical" evidence="15">
    <location>
        <begin position="239"/>
        <end position="256"/>
    </location>
</feature>
<accession>A0A841KX46</accession>
<dbReference type="FunFam" id="3.30.565.10:FF:000023">
    <property type="entry name" value="PAS domain-containing sensor histidine kinase"/>
    <property type="match status" value="1"/>
</dbReference>
<keyword evidence="10" id="KW-0067">ATP-binding</keyword>
<dbReference type="PROSITE" id="PS50109">
    <property type="entry name" value="HIS_KIN"/>
    <property type="match status" value="2"/>
</dbReference>
<feature type="domain" description="Histidine kinase" evidence="16">
    <location>
        <begin position="436"/>
        <end position="653"/>
    </location>
</feature>
<keyword evidence="6 14" id="KW-0597">Phosphoprotein</keyword>
<dbReference type="CDD" id="cd00082">
    <property type="entry name" value="HisKA"/>
    <property type="match status" value="1"/>
</dbReference>
<evidence type="ECO:0000256" key="5">
    <source>
        <dbReference type="ARBA" id="ARBA00022475"/>
    </source>
</evidence>
<dbReference type="GO" id="GO:0005886">
    <property type="term" value="C:plasma membrane"/>
    <property type="evidence" value="ECO:0007669"/>
    <property type="project" value="UniProtKB-SubCell"/>
</dbReference>
<dbReference type="PROSITE" id="PS50110">
    <property type="entry name" value="RESPONSE_REGULATORY"/>
    <property type="match status" value="1"/>
</dbReference>
<feature type="domain" description="Response regulatory" evidence="17">
    <location>
        <begin position="689"/>
        <end position="806"/>
    </location>
</feature>
<feature type="transmembrane region" description="Helical" evidence="15">
    <location>
        <begin position="361"/>
        <end position="381"/>
    </location>
</feature>
<dbReference type="GO" id="GO:0003677">
    <property type="term" value="F:DNA binding"/>
    <property type="evidence" value="ECO:0007669"/>
    <property type="project" value="UniProtKB-KW"/>
</dbReference>
<dbReference type="SUPFAM" id="SSF47384">
    <property type="entry name" value="Homodimeric domain of signal transducing histidine kinase"/>
    <property type="match status" value="1"/>
</dbReference>
<feature type="domain" description="Histidine kinase" evidence="16">
    <location>
        <begin position="916"/>
        <end position="1015"/>
    </location>
</feature>
<keyword evidence="7" id="KW-0808">Transferase</keyword>
<dbReference type="GO" id="GO:0005524">
    <property type="term" value="F:ATP binding"/>
    <property type="evidence" value="ECO:0007669"/>
    <property type="project" value="UniProtKB-KW"/>
</dbReference>
<evidence type="ECO:0000256" key="6">
    <source>
        <dbReference type="ARBA" id="ARBA00022553"/>
    </source>
</evidence>
<dbReference type="GO" id="GO:0000155">
    <property type="term" value="F:phosphorelay sensor kinase activity"/>
    <property type="evidence" value="ECO:0007669"/>
    <property type="project" value="InterPro"/>
</dbReference>
<dbReference type="InterPro" id="IPR011623">
    <property type="entry name" value="7TMR_DISM_rcpt_extracell_dom1"/>
</dbReference>
<dbReference type="PANTHER" id="PTHR43547">
    <property type="entry name" value="TWO-COMPONENT HISTIDINE KINASE"/>
    <property type="match status" value="1"/>
</dbReference>
<dbReference type="SUPFAM" id="SSF49785">
    <property type="entry name" value="Galactose-binding domain-like"/>
    <property type="match status" value="1"/>
</dbReference>
<reference evidence="18 19" key="1">
    <citation type="submission" date="2020-08" db="EMBL/GenBank/DDBJ databases">
        <title>Genomic Encyclopedia of Type Strains, Phase IV (KMG-IV): sequencing the most valuable type-strain genomes for metagenomic binning, comparative biology and taxonomic classification.</title>
        <authorList>
            <person name="Goeker M."/>
        </authorList>
    </citation>
    <scope>NUCLEOTIDE SEQUENCE [LARGE SCALE GENOMIC DNA]</scope>
    <source>
        <strain evidence="18 19">DSM 103526</strain>
    </source>
</reference>
<evidence type="ECO:0000313" key="19">
    <source>
        <dbReference type="Proteomes" id="UP000579281"/>
    </source>
</evidence>
<dbReference type="InterPro" id="IPR003661">
    <property type="entry name" value="HisK_dim/P_dom"/>
</dbReference>
<comment type="subcellular location">
    <subcellularLocation>
        <location evidence="2">Cell membrane</location>
    </subcellularLocation>
</comment>
<feature type="transmembrane region" description="Helical" evidence="15">
    <location>
        <begin position="387"/>
        <end position="406"/>
    </location>
</feature>
<evidence type="ECO:0000256" key="14">
    <source>
        <dbReference type="PROSITE-ProRule" id="PRU00169"/>
    </source>
</evidence>
<keyword evidence="5" id="KW-1003">Cell membrane</keyword>
<dbReference type="InterPro" id="IPR036097">
    <property type="entry name" value="HisK_dim/P_sf"/>
</dbReference>
<feature type="modified residue" description="4-aspartylphosphate" evidence="14">
    <location>
        <position position="739"/>
    </location>
</feature>
<evidence type="ECO:0000256" key="1">
    <source>
        <dbReference type="ARBA" id="ARBA00000085"/>
    </source>
</evidence>
<dbReference type="InterPro" id="IPR003594">
    <property type="entry name" value="HATPase_dom"/>
</dbReference>
<dbReference type="InterPro" id="IPR001789">
    <property type="entry name" value="Sig_transdc_resp-reg_receiver"/>
</dbReference>
<dbReference type="RefSeq" id="WP_207726913.1">
    <property type="nucleotide sequence ID" value="NZ_JACHEN010000008.1"/>
</dbReference>
<proteinExistence type="predicted"/>
<comment type="catalytic activity">
    <reaction evidence="1">
        <text>ATP + protein L-histidine = ADP + protein N-phospho-L-histidine.</text>
        <dbReference type="EC" id="2.7.13.3"/>
    </reaction>
</comment>
<dbReference type="InterPro" id="IPR008979">
    <property type="entry name" value="Galactose-bd-like_sf"/>
</dbReference>
<dbReference type="PRINTS" id="PR00344">
    <property type="entry name" value="BCTRLSENSOR"/>
</dbReference>
<keyword evidence="19" id="KW-1185">Reference proteome</keyword>
<dbReference type="Gene3D" id="3.30.565.10">
    <property type="entry name" value="Histidine kinase-like ATPase, C-terminal domain"/>
    <property type="match status" value="2"/>
</dbReference>
<comment type="caution">
    <text evidence="18">The sequence shown here is derived from an EMBL/GenBank/DDBJ whole genome shotgun (WGS) entry which is preliminary data.</text>
</comment>
<protein>
    <recommendedName>
        <fullName evidence="4">Stage 0 sporulation protein A homolog</fullName>
        <ecNumber evidence="3">2.7.13.3</ecNumber>
    </recommendedName>
</protein>
<keyword evidence="11" id="KW-0902">Two-component regulatory system</keyword>
<comment type="function">
    <text evidence="13">May play the central regulatory role in sporulation. It may be an element of the effector pathway responsible for the activation of sporulation genes in response to nutritional stress. Spo0A may act in concert with spo0H (a sigma factor) to control the expression of some genes that are critical to the sporulation process.</text>
</comment>
<dbReference type="CDD" id="cd16922">
    <property type="entry name" value="HATPase_EvgS-ArcB-TorS-like"/>
    <property type="match status" value="1"/>
</dbReference>
<evidence type="ECO:0000256" key="9">
    <source>
        <dbReference type="ARBA" id="ARBA00022777"/>
    </source>
</evidence>
<organism evidence="18 19">
    <name type="scientific">Anaerosolibacter carboniphilus</name>
    <dbReference type="NCBI Taxonomy" id="1417629"/>
    <lineage>
        <taxon>Bacteria</taxon>
        <taxon>Bacillati</taxon>
        <taxon>Bacillota</taxon>
        <taxon>Clostridia</taxon>
        <taxon>Peptostreptococcales</taxon>
        <taxon>Thermotaleaceae</taxon>
        <taxon>Anaerosolibacter</taxon>
    </lineage>
</organism>
<keyword evidence="15" id="KW-1133">Transmembrane helix</keyword>
<keyword evidence="15" id="KW-0812">Transmembrane</keyword>
<keyword evidence="18" id="KW-0238">DNA-binding</keyword>
<dbReference type="PANTHER" id="PTHR43547:SF2">
    <property type="entry name" value="HYBRID SIGNAL TRANSDUCTION HISTIDINE KINASE C"/>
    <property type="match status" value="1"/>
</dbReference>
<evidence type="ECO:0000313" key="18">
    <source>
        <dbReference type="EMBL" id="MBB6215502.1"/>
    </source>
</evidence>
<evidence type="ECO:0000256" key="15">
    <source>
        <dbReference type="SAM" id="Phobius"/>
    </source>
</evidence>
<dbReference type="SMART" id="SM00448">
    <property type="entry name" value="REC"/>
    <property type="match status" value="1"/>
</dbReference>
<name>A0A841KX46_9FIRM</name>
<evidence type="ECO:0000256" key="4">
    <source>
        <dbReference type="ARBA" id="ARBA00018672"/>
    </source>
</evidence>
<dbReference type="Pfam" id="PF06580">
    <property type="entry name" value="His_kinase"/>
    <property type="match status" value="1"/>
</dbReference>
<dbReference type="Pfam" id="PF00072">
    <property type="entry name" value="Response_reg"/>
    <property type="match status" value="1"/>
</dbReference>